<comment type="caution">
    <text evidence="3">The sequence shown here is derived from an EMBL/GenBank/DDBJ whole genome shotgun (WGS) entry which is preliminary data.</text>
</comment>
<organism evidence="3 4">
    <name type="scientific">Cyclocybe aegerita</name>
    <name type="common">Black poplar mushroom</name>
    <name type="synonym">Agrocybe aegerita</name>
    <dbReference type="NCBI Taxonomy" id="1973307"/>
    <lineage>
        <taxon>Eukaryota</taxon>
        <taxon>Fungi</taxon>
        <taxon>Dikarya</taxon>
        <taxon>Basidiomycota</taxon>
        <taxon>Agaricomycotina</taxon>
        <taxon>Agaricomycetes</taxon>
        <taxon>Agaricomycetidae</taxon>
        <taxon>Agaricales</taxon>
        <taxon>Agaricineae</taxon>
        <taxon>Bolbitiaceae</taxon>
        <taxon>Cyclocybe</taxon>
    </lineage>
</organism>
<dbReference type="OrthoDB" id="3263055at2759"/>
<evidence type="ECO:0000313" key="4">
    <source>
        <dbReference type="Proteomes" id="UP000467700"/>
    </source>
</evidence>
<sequence>MSLSGLIPALDNSFGAIFIGMVIAGGLWGITTAQTYWYYTTYPKDPLGWKLLVAVVWALDTVHQALISSLFWIAKAATRISITDANNRYHTLVQYAQGSAMAGDILLAGTMLYAINTGAVTSLCAILTLMCVLAFPGTYIYGAFYFCVGRLYVNSMLASLNARKPLMKNATFLEMSVTGDSSGHSHSKSQTHGEIGKKSFNQATTYEEPKLGVYVNTTKSTVLDIA</sequence>
<feature type="transmembrane region" description="Helical" evidence="1">
    <location>
        <begin position="51"/>
        <end position="74"/>
    </location>
</feature>
<dbReference type="EMBL" id="CACVBS010000035">
    <property type="protein sequence ID" value="CAA7262231.1"/>
    <property type="molecule type" value="Genomic_DNA"/>
</dbReference>
<dbReference type="AlphaFoldDB" id="A0A8S0VYD7"/>
<reference evidence="3 4" key="1">
    <citation type="submission" date="2020-01" db="EMBL/GenBank/DDBJ databases">
        <authorList>
            <person name="Gupta K D."/>
        </authorList>
    </citation>
    <scope>NUCLEOTIDE SEQUENCE [LARGE SCALE GENOMIC DNA]</scope>
</reference>
<feature type="transmembrane region" description="Helical" evidence="1">
    <location>
        <begin position="120"/>
        <end position="148"/>
    </location>
</feature>
<accession>A0A8S0VYD7</accession>
<gene>
    <name evidence="3" type="ORF">AAE3_LOCUS4353</name>
</gene>
<keyword evidence="1" id="KW-0812">Transmembrane</keyword>
<feature type="domain" description="DUF6534" evidence="2">
    <location>
        <begin position="106"/>
        <end position="164"/>
    </location>
</feature>
<name>A0A8S0VYD7_CYCAE</name>
<evidence type="ECO:0000259" key="2">
    <source>
        <dbReference type="Pfam" id="PF20152"/>
    </source>
</evidence>
<keyword evidence="4" id="KW-1185">Reference proteome</keyword>
<dbReference type="PANTHER" id="PTHR40465">
    <property type="entry name" value="CHROMOSOME 1, WHOLE GENOME SHOTGUN SEQUENCE"/>
    <property type="match status" value="1"/>
</dbReference>
<dbReference type="PANTHER" id="PTHR40465:SF1">
    <property type="entry name" value="DUF6534 DOMAIN-CONTAINING PROTEIN"/>
    <property type="match status" value="1"/>
</dbReference>
<keyword evidence="1" id="KW-0472">Membrane</keyword>
<dbReference type="Proteomes" id="UP000467700">
    <property type="component" value="Unassembled WGS sequence"/>
</dbReference>
<evidence type="ECO:0000256" key="1">
    <source>
        <dbReference type="SAM" id="Phobius"/>
    </source>
</evidence>
<dbReference type="InterPro" id="IPR045339">
    <property type="entry name" value="DUF6534"/>
</dbReference>
<proteinExistence type="predicted"/>
<keyword evidence="1" id="KW-1133">Transmembrane helix</keyword>
<evidence type="ECO:0000313" key="3">
    <source>
        <dbReference type="EMBL" id="CAA7262231.1"/>
    </source>
</evidence>
<protein>
    <recommendedName>
        <fullName evidence="2">DUF6534 domain-containing protein</fullName>
    </recommendedName>
</protein>
<feature type="transmembrane region" description="Helical" evidence="1">
    <location>
        <begin position="95"/>
        <end position="114"/>
    </location>
</feature>
<dbReference type="Pfam" id="PF20152">
    <property type="entry name" value="DUF6534"/>
    <property type="match status" value="1"/>
</dbReference>
<feature type="transmembrane region" description="Helical" evidence="1">
    <location>
        <begin position="12"/>
        <end position="31"/>
    </location>
</feature>